<dbReference type="Proteomes" id="UP000755654">
    <property type="component" value="Unassembled WGS sequence"/>
</dbReference>
<proteinExistence type="predicted"/>
<dbReference type="RefSeq" id="WP_215883024.1">
    <property type="nucleotide sequence ID" value="NZ_JAAOMP010000036.1"/>
</dbReference>
<keyword evidence="2" id="KW-1185">Reference proteome</keyword>
<dbReference type="EMBL" id="JAAOMP010000036">
    <property type="protein sequence ID" value="MBU2759297.1"/>
    <property type="molecule type" value="Genomic_DNA"/>
</dbReference>
<evidence type="ECO:0000313" key="1">
    <source>
        <dbReference type="EMBL" id="MBU2759297.1"/>
    </source>
</evidence>
<comment type="caution">
    <text evidence="1">The sequence shown here is derived from an EMBL/GenBank/DDBJ whole genome shotgun (WGS) entry which is preliminary data.</text>
</comment>
<name>A0ABS5ZW04_9PROT</name>
<sequence length="115" mass="12635">MIYKKNLGFSVCSSLPKVVSFSLQVQVCFLEKINGYQNELSEVGVKIMSTTKPDNDQSGQKAAVIKQVALSEWAWIMLKELSVFYGVSPTETLESLVLDAVLSKQGSCTAFCSDE</sequence>
<protein>
    <submittedName>
        <fullName evidence="1">Uncharacterized protein</fullName>
    </submittedName>
</protein>
<accession>A0ABS5ZW04</accession>
<organism evidence="1 2">
    <name type="scientific">Acidithiobacillus sulfurivorans</name>
    <dbReference type="NCBI Taxonomy" id="1958756"/>
    <lineage>
        <taxon>Bacteria</taxon>
        <taxon>Pseudomonadati</taxon>
        <taxon>Pseudomonadota</taxon>
        <taxon>Acidithiobacillia</taxon>
        <taxon>Acidithiobacillales</taxon>
        <taxon>Acidithiobacillaceae</taxon>
        <taxon>Acidithiobacillus</taxon>
    </lineage>
</organism>
<evidence type="ECO:0000313" key="2">
    <source>
        <dbReference type="Proteomes" id="UP000755654"/>
    </source>
</evidence>
<gene>
    <name evidence="1" type="ORF">HAP95_03795</name>
</gene>
<reference evidence="1 2" key="1">
    <citation type="journal article" date="2021" name="ISME J.">
        <title>Genomic evolution of the class Acidithiobacillia: deep-branching Proteobacteria living in extreme acidic conditions.</title>
        <authorList>
            <person name="Moya-Beltran A."/>
            <person name="Beard S."/>
            <person name="Rojas-Villalobos C."/>
            <person name="Issotta F."/>
            <person name="Gallardo Y."/>
            <person name="Ulloa R."/>
            <person name="Giaveno A."/>
            <person name="Degli Esposti M."/>
            <person name="Johnson D.B."/>
            <person name="Quatrini R."/>
        </authorList>
    </citation>
    <scope>NUCLEOTIDE SEQUENCE [LARGE SCALE GENOMIC DNA]</scope>
    <source>
        <strain evidence="1 2">RW2</strain>
    </source>
</reference>